<dbReference type="GO" id="GO:0006261">
    <property type="term" value="P:DNA-templated DNA replication"/>
    <property type="evidence" value="ECO:0007669"/>
    <property type="project" value="UniProtKB-UniRule"/>
</dbReference>
<feature type="binding site" evidence="11">
    <location>
        <position position="521"/>
    </location>
    <ligand>
        <name>Mg(2+)</name>
        <dbReference type="ChEBI" id="CHEBI:18420"/>
        <label>2</label>
    </ligand>
</feature>
<dbReference type="FunFam" id="3.30.565.10:FF:000002">
    <property type="entry name" value="DNA gyrase subunit B"/>
    <property type="match status" value="1"/>
</dbReference>
<comment type="catalytic activity">
    <reaction evidence="1 11">
        <text>ATP-dependent breakage, passage and rejoining of double-stranded DNA.</text>
        <dbReference type="EC" id="5.6.2.2"/>
    </reaction>
</comment>
<evidence type="ECO:0000313" key="13">
    <source>
        <dbReference type="EMBL" id="AGD98880.1"/>
    </source>
</evidence>
<dbReference type="SMART" id="SM00387">
    <property type="entry name" value="HATPase_c"/>
    <property type="match status" value="1"/>
</dbReference>
<dbReference type="FunFam" id="3.30.230.10:FF:000005">
    <property type="entry name" value="DNA gyrase subunit B"/>
    <property type="match status" value="1"/>
</dbReference>
<reference evidence="13" key="1">
    <citation type="journal article" date="2013" name="J. Bacteriol.">
        <title>Discovery of catalases in members of the chlamydiales order.</title>
        <authorList>
            <person name="Rusconi B."/>
            <person name="Greub G."/>
        </authorList>
    </citation>
    <scope>NUCLEOTIDE SEQUENCE</scope>
    <source>
        <strain evidence="13">KNIC</strain>
    </source>
</reference>
<dbReference type="STRING" id="389348.PNK_0807"/>
<dbReference type="PANTHER" id="PTHR45866:SF1">
    <property type="entry name" value="DNA GYRASE SUBUNIT B, MITOCHONDRIAL"/>
    <property type="match status" value="1"/>
</dbReference>
<dbReference type="GO" id="GO:0005694">
    <property type="term" value="C:chromosome"/>
    <property type="evidence" value="ECO:0007669"/>
    <property type="project" value="InterPro"/>
</dbReference>
<dbReference type="GO" id="GO:0003677">
    <property type="term" value="F:DNA binding"/>
    <property type="evidence" value="ECO:0007669"/>
    <property type="project" value="UniProtKB-KW"/>
</dbReference>
<dbReference type="GO" id="GO:0003918">
    <property type="term" value="F:DNA topoisomerase type II (double strand cut, ATP-hydrolyzing) activity"/>
    <property type="evidence" value="ECO:0007669"/>
    <property type="project" value="UniProtKB-UniRule"/>
</dbReference>
<name>S4TKN5_9BACT</name>
<dbReference type="KEGG" id="pnl:PNK_0807"/>
<dbReference type="EMBL" id="KC514602">
    <property type="protein sequence ID" value="AGD98880.1"/>
    <property type="molecule type" value="Genomic_DNA"/>
</dbReference>
<dbReference type="InterPro" id="IPR002288">
    <property type="entry name" value="DNA_gyrase_B_C"/>
</dbReference>
<dbReference type="InterPro" id="IPR020568">
    <property type="entry name" value="Ribosomal_Su5_D2-typ_SF"/>
</dbReference>
<gene>
    <name evidence="11 14" type="primary">gyrB</name>
    <name evidence="14" type="ORF">PNK_0807</name>
</gene>
<evidence type="ECO:0000313" key="14">
    <source>
        <dbReference type="EMBL" id="CUI16432.1"/>
    </source>
</evidence>
<dbReference type="InterPro" id="IPR000565">
    <property type="entry name" value="Topo_IIA_B"/>
</dbReference>
<evidence type="ECO:0000256" key="11">
    <source>
        <dbReference type="HAMAP-Rule" id="MF_01898"/>
    </source>
</evidence>
<keyword evidence="7 11" id="KW-0460">Magnesium</keyword>
<comment type="cofactor">
    <cofactor evidence="11">
        <name>Mg(2+)</name>
        <dbReference type="ChEBI" id="CHEBI:18420"/>
    </cofactor>
    <cofactor evidence="11">
        <name>Mn(2+)</name>
        <dbReference type="ChEBI" id="CHEBI:29035"/>
    </cofactor>
    <cofactor evidence="11">
        <name>Ca(2+)</name>
        <dbReference type="ChEBI" id="CHEBI:29108"/>
    </cofactor>
    <text evidence="11">Binds two Mg(2+) per subunit. The magnesium ions form salt bridges with both the protein and the DNA. Can also accept other divalent metal cations, such as Mn(2+) or Ca(2+).</text>
</comment>
<dbReference type="SMART" id="SM00433">
    <property type="entry name" value="TOP2c"/>
    <property type="match status" value="1"/>
</dbReference>
<dbReference type="InterPro" id="IPR018522">
    <property type="entry name" value="TopoIIA_CS"/>
</dbReference>
<dbReference type="InterPro" id="IPR013759">
    <property type="entry name" value="Topo_IIA_B_C"/>
</dbReference>
<keyword evidence="6 11" id="KW-0067">ATP-binding</keyword>
<dbReference type="NCBIfam" id="NF011501">
    <property type="entry name" value="PRK14939.1"/>
    <property type="match status" value="1"/>
</dbReference>
<evidence type="ECO:0000313" key="15">
    <source>
        <dbReference type="Proteomes" id="UP000069902"/>
    </source>
</evidence>
<evidence type="ECO:0000256" key="5">
    <source>
        <dbReference type="ARBA" id="ARBA00022741"/>
    </source>
</evidence>
<dbReference type="RefSeq" id="WP_051981916.1">
    <property type="nucleotide sequence ID" value="NZ_LN879502.1"/>
</dbReference>
<dbReference type="CDD" id="cd00822">
    <property type="entry name" value="TopoII_Trans_DNA_gyrase"/>
    <property type="match status" value="1"/>
</dbReference>
<feature type="binding site" evidence="11">
    <location>
        <position position="523"/>
    </location>
    <ligand>
        <name>Mg(2+)</name>
        <dbReference type="ChEBI" id="CHEBI:18420"/>
        <label>2</label>
    </ligand>
</feature>
<keyword evidence="8 11" id="KW-0799">Topoisomerase</keyword>
<keyword evidence="9" id="KW-0238">DNA-binding</keyword>
<dbReference type="CDD" id="cd03366">
    <property type="entry name" value="TOPRIM_TopoIIA_GyrB"/>
    <property type="match status" value="1"/>
</dbReference>
<dbReference type="PROSITE" id="PS50880">
    <property type="entry name" value="TOPRIM"/>
    <property type="match status" value="1"/>
</dbReference>
<dbReference type="FunCoup" id="S4TKN5">
    <property type="interactions" value="331"/>
</dbReference>
<evidence type="ECO:0000256" key="7">
    <source>
        <dbReference type="ARBA" id="ARBA00022842"/>
    </source>
</evidence>
<evidence type="ECO:0000256" key="9">
    <source>
        <dbReference type="ARBA" id="ARBA00023125"/>
    </source>
</evidence>
<dbReference type="GO" id="GO:0005524">
    <property type="term" value="F:ATP binding"/>
    <property type="evidence" value="ECO:0007669"/>
    <property type="project" value="UniProtKB-UniRule"/>
</dbReference>
<organism evidence="13">
    <name type="scientific">Candidatus Protochlamydia naegleriophila</name>
    <dbReference type="NCBI Taxonomy" id="389348"/>
    <lineage>
        <taxon>Bacteria</taxon>
        <taxon>Pseudomonadati</taxon>
        <taxon>Chlamydiota</taxon>
        <taxon>Chlamydiia</taxon>
        <taxon>Parachlamydiales</taxon>
        <taxon>Parachlamydiaceae</taxon>
        <taxon>Candidatus Protochlamydia</taxon>
    </lineage>
</organism>
<dbReference type="InterPro" id="IPR013506">
    <property type="entry name" value="Topo_IIA_bsu_dom2"/>
</dbReference>
<dbReference type="PROSITE" id="PS00177">
    <property type="entry name" value="TOPOISOMERASE_II"/>
    <property type="match status" value="1"/>
</dbReference>
<dbReference type="GO" id="GO:0005737">
    <property type="term" value="C:cytoplasm"/>
    <property type="evidence" value="ECO:0007669"/>
    <property type="project" value="UniProtKB-SubCell"/>
</dbReference>
<keyword evidence="5 11" id="KW-0547">Nucleotide-binding</keyword>
<dbReference type="EC" id="5.6.2.2" evidence="11"/>
<keyword evidence="10 11" id="KW-0413">Isomerase</keyword>
<keyword evidence="15" id="KW-1185">Reference proteome</keyword>
<dbReference type="PATRIC" id="fig|389348.3.peg.886"/>
<dbReference type="PRINTS" id="PR00418">
    <property type="entry name" value="TPI2FAMILY"/>
</dbReference>
<evidence type="ECO:0000256" key="1">
    <source>
        <dbReference type="ARBA" id="ARBA00000185"/>
    </source>
</evidence>
<dbReference type="SUPFAM" id="SSF54211">
    <property type="entry name" value="Ribosomal protein S5 domain 2-like"/>
    <property type="match status" value="1"/>
</dbReference>
<keyword evidence="3 11" id="KW-0963">Cytoplasm</keyword>
<dbReference type="InterPro" id="IPR011557">
    <property type="entry name" value="GyrB"/>
</dbReference>
<dbReference type="Pfam" id="PF00986">
    <property type="entry name" value="DNA_gyraseB_C"/>
    <property type="match status" value="1"/>
</dbReference>
<dbReference type="SUPFAM" id="SSF56719">
    <property type="entry name" value="Type II DNA topoisomerase"/>
    <property type="match status" value="1"/>
</dbReference>
<dbReference type="InterPro" id="IPR034160">
    <property type="entry name" value="TOPRIM_GyrB"/>
</dbReference>
<feature type="site" description="Interaction with DNA" evidence="11">
    <location>
        <position position="475"/>
    </location>
</feature>
<dbReference type="InterPro" id="IPR006171">
    <property type="entry name" value="TOPRIM_dom"/>
</dbReference>
<evidence type="ECO:0000256" key="6">
    <source>
        <dbReference type="ARBA" id="ARBA00022840"/>
    </source>
</evidence>
<dbReference type="NCBIfam" id="TIGR01059">
    <property type="entry name" value="gyrB"/>
    <property type="match status" value="1"/>
</dbReference>
<dbReference type="InParanoid" id="S4TKN5"/>
<dbReference type="Pfam" id="PF01751">
    <property type="entry name" value="Toprim"/>
    <property type="match status" value="1"/>
</dbReference>
<evidence type="ECO:0000256" key="10">
    <source>
        <dbReference type="ARBA" id="ARBA00023235"/>
    </source>
</evidence>
<dbReference type="InterPro" id="IPR013760">
    <property type="entry name" value="Topo_IIA-like_dom_sf"/>
</dbReference>
<dbReference type="Proteomes" id="UP000069902">
    <property type="component" value="Chromosome cPNK"/>
</dbReference>
<dbReference type="NCBIfam" id="NF004189">
    <property type="entry name" value="PRK05644.1"/>
    <property type="match status" value="1"/>
</dbReference>
<reference evidence="15" key="3">
    <citation type="submission" date="2015-09" db="EMBL/GenBank/DDBJ databases">
        <authorList>
            <person name="Bertelli C."/>
        </authorList>
    </citation>
    <scope>NUCLEOTIDE SEQUENCE [LARGE SCALE GENOMIC DNA]</scope>
    <source>
        <strain evidence="15">KNic</strain>
    </source>
</reference>
<dbReference type="Gene3D" id="3.30.230.10">
    <property type="match status" value="1"/>
</dbReference>
<feature type="site" description="Interaction with DNA" evidence="11">
    <location>
        <position position="472"/>
    </location>
</feature>
<dbReference type="GO" id="GO:0046872">
    <property type="term" value="F:metal ion binding"/>
    <property type="evidence" value="ECO:0007669"/>
    <property type="project" value="UniProtKB-KW"/>
</dbReference>
<dbReference type="PANTHER" id="PTHR45866">
    <property type="entry name" value="DNA GYRASE/TOPOISOMERASE SUBUNIT B"/>
    <property type="match status" value="1"/>
</dbReference>
<dbReference type="EMBL" id="LN879502">
    <property type="protein sequence ID" value="CUI16432.1"/>
    <property type="molecule type" value="Genomic_DNA"/>
</dbReference>
<dbReference type="FunFam" id="3.40.50.670:FF:000007">
    <property type="entry name" value="DNA gyrase subunit B"/>
    <property type="match status" value="1"/>
</dbReference>
<dbReference type="InterPro" id="IPR014721">
    <property type="entry name" value="Ribsml_uS5_D2-typ_fold_subgr"/>
</dbReference>
<dbReference type="InterPro" id="IPR036890">
    <property type="entry name" value="HATPase_C_sf"/>
</dbReference>
<dbReference type="Pfam" id="PF02518">
    <property type="entry name" value="HATPase_c"/>
    <property type="match status" value="1"/>
</dbReference>
<keyword evidence="4 11" id="KW-0479">Metal-binding</keyword>
<evidence type="ECO:0000256" key="4">
    <source>
        <dbReference type="ARBA" id="ARBA00022723"/>
    </source>
</evidence>
<dbReference type="AlphaFoldDB" id="S4TKN5"/>
<protein>
    <recommendedName>
        <fullName evidence="11">DNA gyrase subunit B</fullName>
        <ecNumber evidence="11">5.6.2.2</ecNumber>
    </recommendedName>
</protein>
<evidence type="ECO:0000259" key="12">
    <source>
        <dbReference type="PROSITE" id="PS50880"/>
    </source>
</evidence>
<dbReference type="Pfam" id="PF00204">
    <property type="entry name" value="DNA_gyraseB"/>
    <property type="match status" value="1"/>
</dbReference>
<reference evidence="14" key="2">
    <citation type="submission" date="2015-09" db="EMBL/GenBank/DDBJ databases">
        <authorList>
            <person name="Jackson K.R."/>
            <person name="Lunt B.L."/>
            <person name="Fisher J.N.B."/>
            <person name="Gardner A.V."/>
            <person name="Bailey M.E."/>
            <person name="Deus L.M."/>
            <person name="Earl A.S."/>
            <person name="Gibby P.D."/>
            <person name="Hartmann K.A."/>
            <person name="Liu J.E."/>
            <person name="Manci A.M."/>
            <person name="Nielsen D.A."/>
            <person name="Solomon M.B."/>
            <person name="Breakwell D.P."/>
            <person name="Burnett S.H."/>
            <person name="Grose J.H."/>
        </authorList>
    </citation>
    <scope>NUCLEOTIDE SEQUENCE</scope>
    <source>
        <strain evidence="14">KNic</strain>
    </source>
</reference>
<dbReference type="Gene3D" id="3.30.565.10">
    <property type="entry name" value="Histidine kinase-like ATPase, C-terminal domain"/>
    <property type="match status" value="1"/>
</dbReference>
<proteinExistence type="inferred from homology"/>
<dbReference type="SUPFAM" id="SSF55874">
    <property type="entry name" value="ATPase domain of HSP90 chaperone/DNA topoisomerase II/histidine kinase"/>
    <property type="match status" value="1"/>
</dbReference>
<accession>S4TKN5</accession>
<comment type="miscellaneous">
    <text evidence="11">Few gyrases are as efficient as E.coli at forming negative supercoils. Not all organisms have 2 type II topoisomerases; in organisms with a single type II topoisomerase this enzyme also has to decatenate newly replicated chromosomes.</text>
</comment>
<dbReference type="CDD" id="cd16928">
    <property type="entry name" value="HATPase_GyrB-like"/>
    <property type="match status" value="1"/>
</dbReference>
<feature type="binding site" evidence="11">
    <location>
        <position position="447"/>
    </location>
    <ligand>
        <name>Mg(2+)</name>
        <dbReference type="ChEBI" id="CHEBI:18420"/>
        <label>1</label>
        <note>catalytic</note>
    </ligand>
</feature>
<feature type="binding site" evidence="11">
    <location>
        <position position="521"/>
    </location>
    <ligand>
        <name>Mg(2+)</name>
        <dbReference type="ChEBI" id="CHEBI:18420"/>
        <label>1</label>
        <note>catalytic</note>
    </ligand>
</feature>
<sequence length="835" mass="93768">MSQDTLNSDQSKIQIKEYNASSITVLEGLQAVRERPGMYIGDTGVNGLHHLVYEVVDNCIDEAMAGYCSAIDIILHKDNSISIEDNGRGIPVEKHEKESRKQGREVSALEVVMTILHAGGKFDKDTYKVSGGLHGVGVSCVNALSKKMLVQVYKNGKVHEIEFSQGKVIRPVQVIGETTKRGTRVWFWPDNEVMSTIDFDYDILAKRFRELAFLNKGINIFFRDEKHPDKEDVNFCYQGGLSSFVSYLNENKEPLFPAPIYFHGARPGDDAPIEFEVAMQWNDGYSETIFSYVNNIPTRQGGSHLTGFSTALTRVLNNYIKNHNLLKSDKISINGEDMREGLTAVISVKVANPQFEGQTKQRLGNSDVGSVVQQIVGEELTIFLDENPSMAKLIADKAIIAAQAREAARKARELTLRKSALDSARLPGKLTDCQEKNPALCEIYIVEGDSAGGSAKSGRDRRFQAILPIRGKILNVEKARLEKVLQNTEVGTMVAALGCGIGKDSFNIDKLRYHKVIIMTDADVDGSHIRTLLLTFFYRHMPALVENNFVYIAQPPLYRVSRKKTSRYIHSEKEMDDYLLELGMSDVLIKLAGRDGVLSADETKKLITGILEVEAFIARIERKGIPFREFLALKNGAGQLPRFQVNLVEGSRFAYSEDEFVALRQSEEDSQRQRHQETLASIPEGEITQEMRAFKPSRLHFIELFEEGGIEEIQEPLHEFGLDLNNYLVANGPLVEITEEGGKAHPYHTLREVIDFLRVNGRKGIEIQRYKGLGEMNADQLWETTMDPLKRTLIQVTLPDVIAADHMFTMLMGEDVPPRRAFIEQHALSVKNLDV</sequence>
<comment type="subunit">
    <text evidence="11">Heterotetramer, composed of two GyrA and two GyrB chains. In the heterotetramer, GyrA contains the active site tyrosine that forms a transient covalent intermediate with DNA, while GyrB binds cofactors and catalyzes ATP hydrolysis.</text>
</comment>
<evidence type="ECO:0000256" key="2">
    <source>
        <dbReference type="ARBA" id="ARBA00010708"/>
    </source>
</evidence>
<comment type="similarity">
    <text evidence="2 11">Belongs to the type II topoisomerase GyrB family.</text>
</comment>
<dbReference type="PRINTS" id="PR01159">
    <property type="entry name" value="DNAGYRASEB"/>
</dbReference>
<dbReference type="HAMAP" id="MF_01898">
    <property type="entry name" value="GyrB"/>
    <property type="match status" value="1"/>
</dbReference>
<comment type="function">
    <text evidence="11">A type II topoisomerase that negatively supercoils closed circular double-stranded (ds) DNA in an ATP-dependent manner to modulate DNA topology and maintain chromosomes in an underwound state. Negative supercoiling favors strand separation, and DNA replication, transcription, recombination and repair, all of which involve strand separation. Also able to catalyze the interconversion of other topological isomers of dsDNA rings, including catenanes and knotted rings. Type II topoisomerases break and join 2 DNA strands simultaneously in an ATP-dependent manner.</text>
</comment>
<dbReference type="Gene3D" id="3.40.50.670">
    <property type="match status" value="2"/>
</dbReference>
<evidence type="ECO:0000256" key="3">
    <source>
        <dbReference type="ARBA" id="ARBA00022490"/>
    </source>
</evidence>
<dbReference type="GO" id="GO:0006265">
    <property type="term" value="P:DNA topological change"/>
    <property type="evidence" value="ECO:0007669"/>
    <property type="project" value="UniProtKB-UniRule"/>
</dbReference>
<dbReference type="InterPro" id="IPR003594">
    <property type="entry name" value="HATPase_dom"/>
</dbReference>
<evidence type="ECO:0000256" key="8">
    <source>
        <dbReference type="ARBA" id="ARBA00023029"/>
    </source>
</evidence>
<feature type="domain" description="Toprim" evidence="12">
    <location>
        <begin position="441"/>
        <end position="556"/>
    </location>
</feature>
<dbReference type="InterPro" id="IPR001241">
    <property type="entry name" value="Topo_IIA"/>
</dbReference>
<comment type="subcellular location">
    <subcellularLocation>
        <location evidence="11">Cytoplasm</location>
    </subcellularLocation>
</comment>